<dbReference type="AlphaFoldDB" id="A0A246BCE6"/>
<dbReference type="PANTHER" id="PTHR30307">
    <property type="entry name" value="S-ADENOSYLMETHIONINE:TRNA RIBOSYLTRANSFERASE-ISOMERASE"/>
    <property type="match status" value="1"/>
</dbReference>
<keyword evidence="4" id="KW-0671">Queuosine biosynthesis</keyword>
<dbReference type="InterPro" id="IPR042118">
    <property type="entry name" value="QueA_dom1"/>
</dbReference>
<dbReference type="GO" id="GO:0008616">
    <property type="term" value="P:tRNA queuosine(34) biosynthetic process"/>
    <property type="evidence" value="ECO:0007669"/>
    <property type="project" value="UniProtKB-KW"/>
</dbReference>
<organism evidence="5 6">
    <name type="scientific">Kaistella haifensis DSM 19056</name>
    <dbReference type="NCBI Taxonomy" id="1450526"/>
    <lineage>
        <taxon>Bacteria</taxon>
        <taxon>Pseudomonadati</taxon>
        <taxon>Bacteroidota</taxon>
        <taxon>Flavobacteriia</taxon>
        <taxon>Flavobacteriales</taxon>
        <taxon>Weeksellaceae</taxon>
        <taxon>Chryseobacterium group</taxon>
        <taxon>Kaistella</taxon>
    </lineage>
</organism>
<dbReference type="InterPro" id="IPR003699">
    <property type="entry name" value="QueA"/>
</dbReference>
<protein>
    <recommendedName>
        <fullName evidence="7">S-adenosylmethionine:tRNA ribosyltransferase-isomerase</fullName>
    </recommendedName>
</protein>
<dbReference type="InterPro" id="IPR036100">
    <property type="entry name" value="QueA_sf"/>
</dbReference>
<evidence type="ECO:0008006" key="7">
    <source>
        <dbReference type="Google" id="ProtNLM"/>
    </source>
</evidence>
<reference evidence="5 6" key="1">
    <citation type="submission" date="2017-05" db="EMBL/GenBank/DDBJ databases">
        <title>Genome of Chryseobacterium haifense.</title>
        <authorList>
            <person name="Newman J.D."/>
        </authorList>
    </citation>
    <scope>NUCLEOTIDE SEQUENCE [LARGE SCALE GENOMIC DNA]</scope>
    <source>
        <strain evidence="5 6">DSM 19056</strain>
    </source>
</reference>
<evidence type="ECO:0000313" key="6">
    <source>
        <dbReference type="Proteomes" id="UP000197587"/>
    </source>
</evidence>
<keyword evidence="2" id="KW-0808">Transferase</keyword>
<gene>
    <name evidence="5" type="ORF">AP75_02425</name>
</gene>
<comment type="caution">
    <text evidence="5">The sequence shown here is derived from an EMBL/GenBank/DDBJ whole genome shotgun (WGS) entry which is preliminary data.</text>
</comment>
<keyword evidence="3" id="KW-0949">S-adenosyl-L-methionine</keyword>
<evidence type="ECO:0000256" key="3">
    <source>
        <dbReference type="ARBA" id="ARBA00022691"/>
    </source>
</evidence>
<dbReference type="Proteomes" id="UP000197587">
    <property type="component" value="Unassembled WGS sequence"/>
</dbReference>
<dbReference type="EMBL" id="JASZ02000002">
    <property type="protein sequence ID" value="OWK99354.1"/>
    <property type="molecule type" value="Genomic_DNA"/>
</dbReference>
<keyword evidence="1" id="KW-0963">Cytoplasm</keyword>
<dbReference type="Gene3D" id="3.40.1780.10">
    <property type="entry name" value="QueA-like"/>
    <property type="match status" value="2"/>
</dbReference>
<evidence type="ECO:0000256" key="4">
    <source>
        <dbReference type="ARBA" id="ARBA00022785"/>
    </source>
</evidence>
<dbReference type="RefSeq" id="WP_031501368.1">
    <property type="nucleotide sequence ID" value="NZ_JASZ02000002.1"/>
</dbReference>
<proteinExistence type="predicted"/>
<evidence type="ECO:0000256" key="1">
    <source>
        <dbReference type="ARBA" id="ARBA00022490"/>
    </source>
</evidence>
<dbReference type="GO" id="GO:0051075">
    <property type="term" value="F:S-adenosylmethionine:tRNA ribosyltransferase-isomerase activity"/>
    <property type="evidence" value="ECO:0007669"/>
    <property type="project" value="TreeGrafter"/>
</dbReference>
<dbReference type="Pfam" id="PF02547">
    <property type="entry name" value="Queuosine_synth"/>
    <property type="match status" value="1"/>
</dbReference>
<evidence type="ECO:0000313" key="5">
    <source>
        <dbReference type="EMBL" id="OWK99354.1"/>
    </source>
</evidence>
<name>A0A246BCE6_9FLAO</name>
<dbReference type="PANTHER" id="PTHR30307:SF0">
    <property type="entry name" value="S-ADENOSYLMETHIONINE:TRNA RIBOSYLTRANSFERASE-ISOMERASE"/>
    <property type="match status" value="1"/>
</dbReference>
<keyword evidence="6" id="KW-1185">Reference proteome</keyword>
<sequence length="410" mass="46621">MHPKHLRIEDFTYDLPAEKIAYNPVNPRDQSKLLVYQNNKISENTYRNISEYLPENAVLVFNDTKVVKSRIFFNNENGATIEVFCLEPYGEAIDYEQHFTERNSVTWICFIGKVSKWREQQLTKTIEVEGLPVELSAEITGKLEDAYLVTFTWSPSEIPFGKIMDAAGVTPLPPYIKRIAEKVDEDSYQTVYSENEGSVAAPTAGLHFTQDVLDDLKKKGISSLFTTLHVGAGTFKPVKSEVMEDHVMHSEYLNITTAFLEDLAVKIHQPIITVGTTSTRTLESIYWMGNKIVQNPEISYNALKINQWEPYEAEAICSAEEAIDALLKWIKNTHQDHLSIETEIIIAPGYSFKMVKGLVTNFHQPQSTLLLLVSALIGDQWKNIYQYALENDFRFLSYGDGSLLLPNNNF</sequence>
<evidence type="ECO:0000256" key="2">
    <source>
        <dbReference type="ARBA" id="ARBA00022679"/>
    </source>
</evidence>
<accession>A0A246BCE6</accession>
<dbReference type="SUPFAM" id="SSF111337">
    <property type="entry name" value="QueA-like"/>
    <property type="match status" value="1"/>
</dbReference>